<dbReference type="AlphaFoldDB" id="A0A7J7KHA2"/>
<name>A0A7J7KHA2_BUGNE</name>
<dbReference type="InterPro" id="IPR007741">
    <property type="entry name" value="Ribosomal_mL43/mS25/NADH_DH"/>
</dbReference>
<keyword evidence="5" id="KW-0687">Ribonucleoprotein</keyword>
<evidence type="ECO:0000256" key="4">
    <source>
        <dbReference type="ARBA" id="ARBA00023128"/>
    </source>
</evidence>
<dbReference type="GO" id="GO:0032543">
    <property type="term" value="P:mitochondrial translation"/>
    <property type="evidence" value="ECO:0007669"/>
    <property type="project" value="InterPro"/>
</dbReference>
<dbReference type="InterPro" id="IPR036249">
    <property type="entry name" value="Thioredoxin-like_sf"/>
</dbReference>
<dbReference type="Proteomes" id="UP000593567">
    <property type="component" value="Unassembled WGS sequence"/>
</dbReference>
<protein>
    <recommendedName>
        <fullName evidence="6">Large ribosomal subunit protein mL43</fullName>
    </recommendedName>
</protein>
<comment type="similarity">
    <text evidence="2">Belongs to the mitochondrion-specific ribosomal protein mL43 family.</text>
</comment>
<evidence type="ECO:0000256" key="2">
    <source>
        <dbReference type="ARBA" id="ARBA00006073"/>
    </source>
</evidence>
<comment type="caution">
    <text evidence="8">The sequence shown here is derived from an EMBL/GenBank/DDBJ whole genome shotgun (WGS) entry which is preliminary data.</text>
</comment>
<keyword evidence="9" id="KW-1185">Reference proteome</keyword>
<comment type="subcellular location">
    <subcellularLocation>
        <location evidence="1">Mitochondrion</location>
    </subcellularLocation>
</comment>
<dbReference type="GO" id="GO:0003735">
    <property type="term" value="F:structural constituent of ribosome"/>
    <property type="evidence" value="ECO:0007669"/>
    <property type="project" value="InterPro"/>
</dbReference>
<dbReference type="Gene3D" id="3.40.30.10">
    <property type="entry name" value="Glutaredoxin"/>
    <property type="match status" value="1"/>
</dbReference>
<dbReference type="EMBL" id="VXIV02000595">
    <property type="protein sequence ID" value="KAF6037271.1"/>
    <property type="molecule type" value="Genomic_DNA"/>
</dbReference>
<dbReference type="PANTHER" id="PTHR21396:SF2">
    <property type="entry name" value="LARGE RIBOSOMAL SUBUNIT PROTEIN ML43"/>
    <property type="match status" value="1"/>
</dbReference>
<evidence type="ECO:0000313" key="9">
    <source>
        <dbReference type="Proteomes" id="UP000593567"/>
    </source>
</evidence>
<dbReference type="SMART" id="SM00916">
    <property type="entry name" value="L51_S25_CI-B8"/>
    <property type="match status" value="1"/>
</dbReference>
<evidence type="ECO:0000256" key="5">
    <source>
        <dbReference type="ARBA" id="ARBA00023274"/>
    </source>
</evidence>
<evidence type="ECO:0000256" key="3">
    <source>
        <dbReference type="ARBA" id="ARBA00022980"/>
    </source>
</evidence>
<evidence type="ECO:0000256" key="6">
    <source>
        <dbReference type="ARBA" id="ARBA00035188"/>
    </source>
</evidence>
<proteinExistence type="inferred from homology"/>
<reference evidence="8" key="1">
    <citation type="submission" date="2020-06" db="EMBL/GenBank/DDBJ databases">
        <title>Draft genome of Bugula neritina, a colonial animal packing powerful symbionts and potential medicines.</title>
        <authorList>
            <person name="Rayko M."/>
        </authorList>
    </citation>
    <scope>NUCLEOTIDE SEQUENCE [LARGE SCALE GENOMIC DNA]</scope>
    <source>
        <strain evidence="8">Kwan_BN1</strain>
    </source>
</reference>
<keyword evidence="3" id="KW-0689">Ribosomal protein</keyword>
<dbReference type="Pfam" id="PF05047">
    <property type="entry name" value="L51_S25_CI-B8"/>
    <property type="match status" value="1"/>
</dbReference>
<accession>A0A7J7KHA2</accession>
<sequence>MTNRGIPSAFLRTTLHNGIGRYVCQLQRLTIKFCKEQKQSRGVRDFIENGLVDFAKNNPSVAVYAQVKRHRSPALVAEYLNGKTHIIPVAEKEAAELLEWLDFLRTRSGEDLIRMRKSQHTFSPSIQGAWTPVTNKQVFPPDFTFPNNELFQAHKFTESATDILQRLARKSTSKTD</sequence>
<evidence type="ECO:0000259" key="7">
    <source>
        <dbReference type="SMART" id="SM00916"/>
    </source>
</evidence>
<keyword evidence="4" id="KW-0496">Mitochondrion</keyword>
<organism evidence="8 9">
    <name type="scientific">Bugula neritina</name>
    <name type="common">Brown bryozoan</name>
    <name type="synonym">Sertularia neritina</name>
    <dbReference type="NCBI Taxonomy" id="10212"/>
    <lineage>
        <taxon>Eukaryota</taxon>
        <taxon>Metazoa</taxon>
        <taxon>Spiralia</taxon>
        <taxon>Lophotrochozoa</taxon>
        <taxon>Bryozoa</taxon>
        <taxon>Gymnolaemata</taxon>
        <taxon>Cheilostomatida</taxon>
        <taxon>Flustrina</taxon>
        <taxon>Buguloidea</taxon>
        <taxon>Bugulidae</taxon>
        <taxon>Bugula</taxon>
    </lineage>
</organism>
<evidence type="ECO:0000313" key="8">
    <source>
        <dbReference type="EMBL" id="KAF6037271.1"/>
    </source>
</evidence>
<dbReference type="GO" id="GO:0005762">
    <property type="term" value="C:mitochondrial large ribosomal subunit"/>
    <property type="evidence" value="ECO:0007669"/>
    <property type="project" value="TreeGrafter"/>
</dbReference>
<feature type="domain" description="Ribosomal protein/NADH dehydrogenase" evidence="7">
    <location>
        <begin position="35"/>
        <end position="108"/>
    </location>
</feature>
<dbReference type="InterPro" id="IPR039927">
    <property type="entry name" value="Ribosomal_mL43"/>
</dbReference>
<dbReference type="OrthoDB" id="88at2759"/>
<dbReference type="PANTHER" id="PTHR21396">
    <property type="entry name" value="39S RIBOSOMAL PROTEIN L43"/>
    <property type="match status" value="1"/>
</dbReference>
<evidence type="ECO:0000256" key="1">
    <source>
        <dbReference type="ARBA" id="ARBA00004173"/>
    </source>
</evidence>
<dbReference type="SUPFAM" id="SSF52833">
    <property type="entry name" value="Thioredoxin-like"/>
    <property type="match status" value="1"/>
</dbReference>
<gene>
    <name evidence="8" type="ORF">EB796_004417</name>
</gene>